<organism evidence="7 8">
    <name type="scientific">Chryseolinea serpens</name>
    <dbReference type="NCBI Taxonomy" id="947013"/>
    <lineage>
        <taxon>Bacteria</taxon>
        <taxon>Pseudomonadati</taxon>
        <taxon>Bacteroidota</taxon>
        <taxon>Cytophagia</taxon>
        <taxon>Cytophagales</taxon>
        <taxon>Fulvivirgaceae</taxon>
        <taxon>Chryseolinea</taxon>
    </lineage>
</organism>
<feature type="transmembrane region" description="Helical" evidence="6">
    <location>
        <begin position="168"/>
        <end position="187"/>
    </location>
</feature>
<feature type="transmembrane region" description="Helical" evidence="6">
    <location>
        <begin position="39"/>
        <end position="59"/>
    </location>
</feature>
<protein>
    <submittedName>
        <fullName evidence="7">Glucose uptake protein</fullName>
    </submittedName>
</protein>
<evidence type="ECO:0000313" key="8">
    <source>
        <dbReference type="Proteomes" id="UP000184212"/>
    </source>
</evidence>
<dbReference type="GO" id="GO:0015144">
    <property type="term" value="F:carbohydrate transmembrane transporter activity"/>
    <property type="evidence" value="ECO:0007669"/>
    <property type="project" value="InterPro"/>
</dbReference>
<evidence type="ECO:0000313" key="7">
    <source>
        <dbReference type="EMBL" id="SHH31810.1"/>
    </source>
</evidence>
<dbReference type="PANTHER" id="PTHR16119:SF17">
    <property type="entry name" value="TRANSMEMBRANE PROTEIN 144"/>
    <property type="match status" value="1"/>
</dbReference>
<keyword evidence="5 6" id="KW-0472">Membrane</keyword>
<dbReference type="Proteomes" id="UP000184212">
    <property type="component" value="Unassembled WGS sequence"/>
</dbReference>
<evidence type="ECO:0000256" key="1">
    <source>
        <dbReference type="ARBA" id="ARBA00004141"/>
    </source>
</evidence>
<comment type="similarity">
    <text evidence="2">Belongs to the GRP transporter (TC 2.A.7.5) family.</text>
</comment>
<feature type="transmembrane region" description="Helical" evidence="6">
    <location>
        <begin position="250"/>
        <end position="272"/>
    </location>
</feature>
<feature type="transmembrane region" description="Helical" evidence="6">
    <location>
        <begin position="278"/>
        <end position="299"/>
    </location>
</feature>
<evidence type="ECO:0000256" key="5">
    <source>
        <dbReference type="ARBA" id="ARBA00023136"/>
    </source>
</evidence>
<keyword evidence="3 6" id="KW-0812">Transmembrane</keyword>
<dbReference type="InterPro" id="IPR009834">
    <property type="entry name" value="Ureide_permease"/>
</dbReference>
<evidence type="ECO:0000256" key="4">
    <source>
        <dbReference type="ARBA" id="ARBA00022989"/>
    </source>
</evidence>
<dbReference type="AlphaFoldDB" id="A0A1M5S007"/>
<dbReference type="PANTHER" id="PTHR16119">
    <property type="entry name" value="TRANSMEMBRANE PROTEIN 144"/>
    <property type="match status" value="1"/>
</dbReference>
<dbReference type="Pfam" id="PF07168">
    <property type="entry name" value="Ureide_permease"/>
    <property type="match status" value="2"/>
</dbReference>
<sequence length="333" mass="35696">MFILESYTVAVLFCFITMLCWGSWANTQKLAEKSWRFELFYWDYVLGIFLLSLLFASTLGSMGEDGRSFRADFAQSDVASLRSAFIGGVVFNLANILLIAAISIAGMSVAFPVGIGIALIWGVLDNYLKVPAGNPVIIFTGVALIAVGIVVNAVAYKKSSGSAQKVSSKGLIISVIAGVLMAQFYGFVVSGMAHDFVHPEAGKLTPYTAIVVFAAGIFVSNILFNTVLMRMPVEGAPVSYEDYFKGNFKSHITGVLGGVIWCIGMSFSILASDKAGPAISYGLGQGAVLVAAVWGVFIWKEFKTAPKGVNTLLFVMFVCFFFGLGLLVYSKTA</sequence>
<dbReference type="EMBL" id="FQWQ01000002">
    <property type="protein sequence ID" value="SHH31810.1"/>
    <property type="molecule type" value="Genomic_DNA"/>
</dbReference>
<name>A0A1M5S007_9BACT</name>
<feature type="transmembrane region" description="Helical" evidence="6">
    <location>
        <begin position="207"/>
        <end position="229"/>
    </location>
</feature>
<comment type="subcellular location">
    <subcellularLocation>
        <location evidence="1">Membrane</location>
        <topology evidence="1">Multi-pass membrane protein</topology>
    </subcellularLocation>
</comment>
<evidence type="ECO:0000256" key="6">
    <source>
        <dbReference type="SAM" id="Phobius"/>
    </source>
</evidence>
<keyword evidence="8" id="KW-1185">Reference proteome</keyword>
<keyword evidence="4 6" id="KW-1133">Transmembrane helix</keyword>
<evidence type="ECO:0000256" key="3">
    <source>
        <dbReference type="ARBA" id="ARBA00022692"/>
    </source>
</evidence>
<feature type="transmembrane region" description="Helical" evidence="6">
    <location>
        <begin position="105"/>
        <end position="124"/>
    </location>
</feature>
<dbReference type="GO" id="GO:0016020">
    <property type="term" value="C:membrane"/>
    <property type="evidence" value="ECO:0007669"/>
    <property type="project" value="UniProtKB-SubCell"/>
</dbReference>
<dbReference type="STRING" id="947013.SAMN04488109_3677"/>
<dbReference type="InterPro" id="IPR010651">
    <property type="entry name" value="Sugar_transport"/>
</dbReference>
<dbReference type="OrthoDB" id="110585at2"/>
<reference evidence="7 8" key="1">
    <citation type="submission" date="2016-11" db="EMBL/GenBank/DDBJ databases">
        <authorList>
            <person name="Jaros S."/>
            <person name="Januszkiewicz K."/>
            <person name="Wedrychowicz H."/>
        </authorList>
    </citation>
    <scope>NUCLEOTIDE SEQUENCE [LARGE SCALE GENOMIC DNA]</scope>
    <source>
        <strain evidence="7 8">DSM 24574</strain>
    </source>
</reference>
<dbReference type="RefSeq" id="WP_073136724.1">
    <property type="nucleotide sequence ID" value="NZ_FQWQ01000002.1"/>
</dbReference>
<feature type="transmembrane region" description="Helical" evidence="6">
    <location>
        <begin position="136"/>
        <end position="156"/>
    </location>
</feature>
<proteinExistence type="inferred from homology"/>
<feature type="transmembrane region" description="Helical" evidence="6">
    <location>
        <begin position="6"/>
        <end position="27"/>
    </location>
</feature>
<evidence type="ECO:0000256" key="2">
    <source>
        <dbReference type="ARBA" id="ARBA00006117"/>
    </source>
</evidence>
<feature type="transmembrane region" description="Helical" evidence="6">
    <location>
        <begin position="311"/>
        <end position="330"/>
    </location>
</feature>
<gene>
    <name evidence="7" type="ORF">SAMN04488109_3677</name>
</gene>
<accession>A0A1M5S007</accession>